<organism evidence="4 5">
    <name type="scientific">Georgenia subflava</name>
    <dbReference type="NCBI Taxonomy" id="1622177"/>
    <lineage>
        <taxon>Bacteria</taxon>
        <taxon>Bacillati</taxon>
        <taxon>Actinomycetota</taxon>
        <taxon>Actinomycetes</taxon>
        <taxon>Micrococcales</taxon>
        <taxon>Bogoriellaceae</taxon>
        <taxon>Georgenia</taxon>
    </lineage>
</organism>
<keyword evidence="1 2" id="KW-0597">Phosphoprotein</keyword>
<feature type="modified residue" description="4-aspartylphosphate" evidence="2">
    <location>
        <position position="57"/>
    </location>
</feature>
<dbReference type="SMART" id="SM00448">
    <property type="entry name" value="REC"/>
    <property type="match status" value="1"/>
</dbReference>
<dbReference type="InterPro" id="IPR011006">
    <property type="entry name" value="CheY-like_superfamily"/>
</dbReference>
<evidence type="ECO:0000313" key="4">
    <source>
        <dbReference type="EMBL" id="MPV38074.1"/>
    </source>
</evidence>
<dbReference type="PROSITE" id="PS50110">
    <property type="entry name" value="RESPONSE_REGULATORY"/>
    <property type="match status" value="1"/>
</dbReference>
<evidence type="ECO:0000256" key="2">
    <source>
        <dbReference type="PROSITE-ProRule" id="PRU00169"/>
    </source>
</evidence>
<gene>
    <name evidence="4" type="ORF">GB881_13645</name>
</gene>
<dbReference type="SUPFAM" id="SSF52172">
    <property type="entry name" value="CheY-like"/>
    <property type="match status" value="1"/>
</dbReference>
<evidence type="ECO:0000256" key="1">
    <source>
        <dbReference type="ARBA" id="ARBA00022553"/>
    </source>
</evidence>
<dbReference type="EMBL" id="WHPC01000062">
    <property type="protein sequence ID" value="MPV38074.1"/>
    <property type="molecule type" value="Genomic_DNA"/>
</dbReference>
<keyword evidence="5" id="KW-1185">Reference proteome</keyword>
<dbReference type="Proteomes" id="UP000437709">
    <property type="component" value="Unassembled WGS sequence"/>
</dbReference>
<dbReference type="PANTHER" id="PTHR44591:SF3">
    <property type="entry name" value="RESPONSE REGULATORY DOMAIN-CONTAINING PROTEIN"/>
    <property type="match status" value="1"/>
</dbReference>
<evidence type="ECO:0000313" key="5">
    <source>
        <dbReference type="Proteomes" id="UP000437709"/>
    </source>
</evidence>
<sequence>MRALVVDDSRTMRRIISAYLGDLGLETLTATDGQDALALLTAHGTSGPDGVHLVCIDWHMPVMDGLSLVGEIRARRDWRDLTMLMITSEREHIQVVRALAAGAHEYLTKPFTADELRAKLELLGLVGRGVGR</sequence>
<proteinExistence type="predicted"/>
<dbReference type="OrthoDB" id="9800897at2"/>
<comment type="caution">
    <text evidence="4">The sequence shown here is derived from an EMBL/GenBank/DDBJ whole genome shotgun (WGS) entry which is preliminary data.</text>
</comment>
<dbReference type="Pfam" id="PF00072">
    <property type="entry name" value="Response_reg"/>
    <property type="match status" value="1"/>
</dbReference>
<reference evidence="4 5" key="1">
    <citation type="submission" date="2019-10" db="EMBL/GenBank/DDBJ databases">
        <title>Georgenia wutianyii sp. nov. and Georgenia yuyongxinii sp. nov. isolated from plateau pika (Ochotona curzoniae) in the Qinghai-Tibet plateau of China.</title>
        <authorList>
            <person name="Tian Z."/>
        </authorList>
    </citation>
    <scope>NUCLEOTIDE SEQUENCE [LARGE SCALE GENOMIC DNA]</scope>
    <source>
        <strain evidence="4 5">JCM 19765</strain>
    </source>
</reference>
<accession>A0A6N7ESC1</accession>
<protein>
    <submittedName>
        <fullName evidence="4">Response regulator</fullName>
    </submittedName>
</protein>
<dbReference type="Gene3D" id="3.40.50.2300">
    <property type="match status" value="1"/>
</dbReference>
<feature type="domain" description="Response regulatory" evidence="3">
    <location>
        <begin position="2"/>
        <end position="124"/>
    </location>
</feature>
<name>A0A6N7ESC1_9MICO</name>
<dbReference type="RefSeq" id="WP_152193559.1">
    <property type="nucleotide sequence ID" value="NZ_VUKD01000001.1"/>
</dbReference>
<dbReference type="InterPro" id="IPR050595">
    <property type="entry name" value="Bact_response_regulator"/>
</dbReference>
<dbReference type="AlphaFoldDB" id="A0A6N7ESC1"/>
<dbReference type="PANTHER" id="PTHR44591">
    <property type="entry name" value="STRESS RESPONSE REGULATOR PROTEIN 1"/>
    <property type="match status" value="1"/>
</dbReference>
<evidence type="ECO:0000259" key="3">
    <source>
        <dbReference type="PROSITE" id="PS50110"/>
    </source>
</evidence>
<dbReference type="InterPro" id="IPR001789">
    <property type="entry name" value="Sig_transdc_resp-reg_receiver"/>
</dbReference>
<dbReference type="GO" id="GO:0000160">
    <property type="term" value="P:phosphorelay signal transduction system"/>
    <property type="evidence" value="ECO:0007669"/>
    <property type="project" value="InterPro"/>
</dbReference>